<dbReference type="OrthoDB" id="3233731at2759"/>
<reference evidence="2 3" key="1">
    <citation type="journal article" date="2014" name="PLoS Genet.">
        <title>Analysis of the Phlebiopsis gigantea genome, transcriptome and secretome provides insight into its pioneer colonization strategies of wood.</title>
        <authorList>
            <person name="Hori C."/>
            <person name="Ishida T."/>
            <person name="Igarashi K."/>
            <person name="Samejima M."/>
            <person name="Suzuki H."/>
            <person name="Master E."/>
            <person name="Ferreira P."/>
            <person name="Ruiz-Duenas F.J."/>
            <person name="Held B."/>
            <person name="Canessa P."/>
            <person name="Larrondo L.F."/>
            <person name="Schmoll M."/>
            <person name="Druzhinina I.S."/>
            <person name="Kubicek C.P."/>
            <person name="Gaskell J.A."/>
            <person name="Kersten P."/>
            <person name="St John F."/>
            <person name="Glasner J."/>
            <person name="Sabat G."/>
            <person name="Splinter BonDurant S."/>
            <person name="Syed K."/>
            <person name="Yadav J."/>
            <person name="Mgbeahuruike A.C."/>
            <person name="Kovalchuk A."/>
            <person name="Asiegbu F.O."/>
            <person name="Lackner G."/>
            <person name="Hoffmeister D."/>
            <person name="Rencoret J."/>
            <person name="Gutierrez A."/>
            <person name="Sun H."/>
            <person name="Lindquist E."/>
            <person name="Barry K."/>
            <person name="Riley R."/>
            <person name="Grigoriev I.V."/>
            <person name="Henrissat B."/>
            <person name="Kues U."/>
            <person name="Berka R.M."/>
            <person name="Martinez A.T."/>
            <person name="Covert S.F."/>
            <person name="Blanchette R.A."/>
            <person name="Cullen D."/>
        </authorList>
    </citation>
    <scope>NUCLEOTIDE SEQUENCE [LARGE SCALE GENOMIC DNA]</scope>
    <source>
        <strain evidence="2 3">11061_1 CR5-6</strain>
    </source>
</reference>
<feature type="region of interest" description="Disordered" evidence="1">
    <location>
        <begin position="271"/>
        <end position="326"/>
    </location>
</feature>
<dbReference type="Proteomes" id="UP000053257">
    <property type="component" value="Unassembled WGS sequence"/>
</dbReference>
<feature type="region of interest" description="Disordered" evidence="1">
    <location>
        <begin position="347"/>
        <end position="377"/>
    </location>
</feature>
<evidence type="ECO:0000256" key="1">
    <source>
        <dbReference type="SAM" id="MobiDB-lite"/>
    </source>
</evidence>
<feature type="compositionally biased region" description="Polar residues" evidence="1">
    <location>
        <begin position="102"/>
        <end position="113"/>
    </location>
</feature>
<evidence type="ECO:0000313" key="3">
    <source>
        <dbReference type="Proteomes" id="UP000053257"/>
    </source>
</evidence>
<protein>
    <submittedName>
        <fullName evidence="2">Uncharacterized protein</fullName>
    </submittedName>
</protein>
<keyword evidence="3" id="KW-1185">Reference proteome</keyword>
<name>A0A0C3S2S6_PHLG1</name>
<dbReference type="HOGENOM" id="CLU_738009_0_0_1"/>
<evidence type="ECO:0000313" key="2">
    <source>
        <dbReference type="EMBL" id="KIP01990.1"/>
    </source>
</evidence>
<feature type="compositionally biased region" description="Basic and acidic residues" evidence="1">
    <location>
        <begin position="177"/>
        <end position="193"/>
    </location>
</feature>
<proteinExistence type="predicted"/>
<feature type="compositionally biased region" description="Basic and acidic residues" evidence="1">
    <location>
        <begin position="271"/>
        <end position="284"/>
    </location>
</feature>
<organism evidence="2 3">
    <name type="scientific">Phlebiopsis gigantea (strain 11061_1 CR5-6)</name>
    <name type="common">White-rot fungus</name>
    <name type="synonym">Peniophora gigantea</name>
    <dbReference type="NCBI Taxonomy" id="745531"/>
    <lineage>
        <taxon>Eukaryota</taxon>
        <taxon>Fungi</taxon>
        <taxon>Dikarya</taxon>
        <taxon>Basidiomycota</taxon>
        <taxon>Agaricomycotina</taxon>
        <taxon>Agaricomycetes</taxon>
        <taxon>Polyporales</taxon>
        <taxon>Phanerochaetaceae</taxon>
        <taxon>Phlebiopsis</taxon>
    </lineage>
</organism>
<feature type="compositionally biased region" description="Basic residues" evidence="1">
    <location>
        <begin position="297"/>
        <end position="306"/>
    </location>
</feature>
<feature type="compositionally biased region" description="Low complexity" evidence="1">
    <location>
        <begin position="161"/>
        <end position="176"/>
    </location>
</feature>
<dbReference type="AlphaFoldDB" id="A0A0C3S2S6"/>
<gene>
    <name evidence="2" type="ORF">PHLGIDRAFT_32354</name>
</gene>
<feature type="compositionally biased region" description="Polar residues" evidence="1">
    <location>
        <begin position="347"/>
        <end position="360"/>
    </location>
</feature>
<feature type="region of interest" description="Disordered" evidence="1">
    <location>
        <begin position="161"/>
        <end position="196"/>
    </location>
</feature>
<sequence>MQTRSETMSAMPAYPFLSQPPQELYKSPEPSQGHHVRRRSLAAISNWASSVQPGAPAPVSPTKVKYTEPTISRPADVRAMRRHSVKPTLAPPSPVGYLPESPSGSDQSTTPTTKPDFKRDMETGYTSVYVTLPEGRVPLVPTTPTAPVVPAPTRKGITRLLSLKPASSLSSSSASSSKDKTKEKKKSKYDEARPSQLATDLALAQLMGGGTIEHHMRQEAKREAKRAGAKKVNGQYVGVEVLHRDAEGRVWRDQDEEWEYAGLLDREGPRAEDPEWVRFSEDSGRTSQSSSVENHERARHHGKSRRRPEPLDLAPSMPHGSHRTHAVDSVDARREFLQSSFAPATAPMESQVSLDVSSGKKTGLKMSMKGMFKKSSH</sequence>
<dbReference type="EMBL" id="KN840715">
    <property type="protein sequence ID" value="KIP01990.1"/>
    <property type="molecule type" value="Genomic_DNA"/>
</dbReference>
<feature type="region of interest" description="Disordered" evidence="1">
    <location>
        <begin position="1"/>
        <end position="121"/>
    </location>
</feature>
<accession>A0A0C3S2S6</accession>
<dbReference type="STRING" id="745531.A0A0C3S2S6"/>